<keyword evidence="8 10" id="KW-0496">Mitochondrion</keyword>
<keyword evidence="8" id="KW-0830">Ubiquinone</keyword>
<keyword evidence="6 9" id="KW-0472">Membrane</keyword>
<evidence type="ECO:0000256" key="2">
    <source>
        <dbReference type="ARBA" id="ARBA00010535"/>
    </source>
</evidence>
<comment type="catalytic activity">
    <reaction evidence="8">
        <text>a ubiquinone + NADH + 5 H(+)(in) = a ubiquinol + NAD(+) + 4 H(+)(out)</text>
        <dbReference type="Rhea" id="RHEA:29091"/>
        <dbReference type="Rhea" id="RHEA-COMP:9565"/>
        <dbReference type="Rhea" id="RHEA-COMP:9566"/>
        <dbReference type="ChEBI" id="CHEBI:15378"/>
        <dbReference type="ChEBI" id="CHEBI:16389"/>
        <dbReference type="ChEBI" id="CHEBI:17976"/>
        <dbReference type="ChEBI" id="CHEBI:57540"/>
        <dbReference type="ChEBI" id="CHEBI:57945"/>
        <dbReference type="EC" id="7.1.1.2"/>
    </reaction>
</comment>
<dbReference type="PANTHER" id="PTHR11432:SF3">
    <property type="entry name" value="NADH-UBIQUINONE OXIDOREDUCTASE CHAIN 1"/>
    <property type="match status" value="1"/>
</dbReference>
<keyword evidence="7" id="KW-0520">NAD</keyword>
<keyword evidence="5 9" id="KW-1133">Transmembrane helix</keyword>
<comment type="subcellular location">
    <subcellularLocation>
        <location evidence="1">Membrane</location>
        <topology evidence="1">Multi-pass membrane protein</topology>
    </subcellularLocation>
    <subcellularLocation>
        <location evidence="7">Mitochondrion inner membrane</location>
        <topology evidence="7">Multi-pass membrane protein</topology>
    </subcellularLocation>
</comment>
<comment type="similarity">
    <text evidence="2 7">Belongs to the complex I subunit 1 family.</text>
</comment>
<feature type="transmembrane region" description="Helical" evidence="9">
    <location>
        <begin position="167"/>
        <end position="187"/>
    </location>
</feature>
<dbReference type="InterPro" id="IPR018086">
    <property type="entry name" value="NADH_UbQ_OxRdtase_su1_CS"/>
</dbReference>
<feature type="transmembrane region" description="Helical" evidence="9">
    <location>
        <begin position="233"/>
        <end position="257"/>
    </location>
</feature>
<dbReference type="Pfam" id="PF00146">
    <property type="entry name" value="NADHdh"/>
    <property type="match status" value="1"/>
</dbReference>
<feature type="transmembrane region" description="Helical" evidence="9">
    <location>
        <begin position="107"/>
        <end position="127"/>
    </location>
</feature>
<accession>Q1I0M6</accession>
<protein>
    <recommendedName>
        <fullName evidence="3 8">NADH-ubiquinone oxidoreductase chain 1</fullName>
        <ecNumber evidence="8">7.1.1.2</ecNumber>
    </recommendedName>
</protein>
<feature type="transmembrane region" description="Helical" evidence="9">
    <location>
        <begin position="72"/>
        <end position="95"/>
    </location>
</feature>
<evidence type="ECO:0000256" key="7">
    <source>
        <dbReference type="RuleBase" id="RU000471"/>
    </source>
</evidence>
<proteinExistence type="inferred from homology"/>
<evidence type="ECO:0000256" key="3">
    <source>
        <dbReference type="ARBA" id="ARBA00021009"/>
    </source>
</evidence>
<dbReference type="PANTHER" id="PTHR11432">
    <property type="entry name" value="NADH DEHYDROGENASE SUBUNIT 1"/>
    <property type="match status" value="1"/>
</dbReference>
<evidence type="ECO:0000313" key="10">
    <source>
        <dbReference type="EMBL" id="AAZ57325.1"/>
    </source>
</evidence>
<evidence type="ECO:0000256" key="8">
    <source>
        <dbReference type="RuleBase" id="RU000473"/>
    </source>
</evidence>
<dbReference type="InterPro" id="IPR001694">
    <property type="entry name" value="NADH_UbQ_OxRdtase_su1/FPO"/>
</dbReference>
<feature type="transmembrane region" description="Helical" evidence="9">
    <location>
        <begin position="269"/>
        <end position="289"/>
    </location>
</feature>
<dbReference type="GO" id="GO:0009060">
    <property type="term" value="P:aerobic respiration"/>
    <property type="evidence" value="ECO:0007669"/>
    <property type="project" value="TreeGrafter"/>
</dbReference>
<gene>
    <name evidence="10" type="primary">NAD1</name>
</gene>
<keyword evidence="4 7" id="KW-0812">Transmembrane</keyword>
<feature type="transmembrane region" description="Helical" evidence="9">
    <location>
        <begin position="139"/>
        <end position="161"/>
    </location>
</feature>
<feature type="transmembrane region" description="Helical" evidence="9">
    <location>
        <begin position="6"/>
        <end position="25"/>
    </location>
</feature>
<geneLocation type="mitochondrion" evidence="10"/>
<feature type="transmembrane region" description="Helical" evidence="9">
    <location>
        <begin position="208"/>
        <end position="227"/>
    </location>
</feature>
<sequence>MYFWGFVISMESLILILILVAFYILGERKILSYIQFRKGPNKVGLVGLLQSFADFIKLLCKSKIIGFSFRSWFSILGCTIMIICSFFMVEIFSFIESNNIGSWSLLYLLIVSSVMGYSLLIIGWCSWSKFSLISSIRVSFSSVMFEMIFMCILILFGILYSNYKPEMISVMGIIVPIVLISWLLVLMSEVNRTPFDYAESESELVSGVSVEYSSILFLVIFACEYLIMYIFSWISFILFLGFSKIFIVMSLILFIFMRGSFPRLRFDEFVMLVWEYSVVILLVYLFSFYGL</sequence>
<dbReference type="PROSITE" id="PS00668">
    <property type="entry name" value="COMPLEX1_ND1_2"/>
    <property type="match status" value="1"/>
</dbReference>
<name>Q1I0M6_SCHSI</name>
<evidence type="ECO:0000256" key="6">
    <source>
        <dbReference type="ARBA" id="ARBA00023136"/>
    </source>
</evidence>
<organism evidence="10">
    <name type="scientific">Schistosoma spindalis</name>
    <name type="common">Parasitic worm</name>
    <dbReference type="NCBI Taxonomy" id="6189"/>
    <lineage>
        <taxon>Eukaryota</taxon>
        <taxon>Metazoa</taxon>
        <taxon>Spiralia</taxon>
        <taxon>Lophotrochozoa</taxon>
        <taxon>Platyhelminthes</taxon>
        <taxon>Trematoda</taxon>
        <taxon>Digenea</taxon>
        <taxon>Strigeidida</taxon>
        <taxon>Schistosomatoidea</taxon>
        <taxon>Schistosomatidae</taxon>
        <taxon>Schistosoma</taxon>
    </lineage>
</organism>
<dbReference type="GO" id="GO:0005743">
    <property type="term" value="C:mitochondrial inner membrane"/>
    <property type="evidence" value="ECO:0007669"/>
    <property type="project" value="UniProtKB-SubCell"/>
</dbReference>
<reference evidence="10" key="2">
    <citation type="journal article" date="2006" name="Mol. Phylogenet. Evol.">
        <title>The complete mitochondrial genomes of Schistosoma haematobium and Schistosoma spindale and the evolutionary history of mitochondrial genome changes among parasitic flatworms.</title>
        <authorList>
            <person name="Littlewood D.T."/>
            <person name="Lockyer A.E."/>
            <person name="Webster B.L."/>
            <person name="Johnston D.A."/>
            <person name="Le T.H."/>
        </authorList>
    </citation>
    <scope>NUCLEOTIDE SEQUENCE</scope>
</reference>
<dbReference type="AlphaFoldDB" id="Q1I0M6"/>
<reference evidence="10" key="1">
    <citation type="submission" date="2005-08" db="EMBL/GenBank/DDBJ databases">
        <authorList>
            <person name="Littlewood D.T.J."/>
            <person name="Lockyer A.E."/>
            <person name="Webster B.L."/>
            <person name="Johnston D.A."/>
            <person name="Le T.H."/>
        </authorList>
    </citation>
    <scope>NUCLEOTIDE SEQUENCE</scope>
</reference>
<evidence type="ECO:0000256" key="4">
    <source>
        <dbReference type="ARBA" id="ARBA00022692"/>
    </source>
</evidence>
<dbReference type="EMBL" id="DQ157223">
    <property type="protein sequence ID" value="AAZ57325.1"/>
    <property type="molecule type" value="Genomic_DNA"/>
</dbReference>
<evidence type="ECO:0000256" key="9">
    <source>
        <dbReference type="SAM" id="Phobius"/>
    </source>
</evidence>
<dbReference type="GO" id="GO:0003954">
    <property type="term" value="F:NADH dehydrogenase activity"/>
    <property type="evidence" value="ECO:0007669"/>
    <property type="project" value="TreeGrafter"/>
</dbReference>
<dbReference type="GO" id="GO:0008137">
    <property type="term" value="F:NADH dehydrogenase (ubiquinone) activity"/>
    <property type="evidence" value="ECO:0007669"/>
    <property type="project" value="UniProtKB-EC"/>
</dbReference>
<dbReference type="EC" id="7.1.1.2" evidence="8"/>
<evidence type="ECO:0000256" key="5">
    <source>
        <dbReference type="ARBA" id="ARBA00022989"/>
    </source>
</evidence>
<evidence type="ECO:0000256" key="1">
    <source>
        <dbReference type="ARBA" id="ARBA00004141"/>
    </source>
</evidence>